<sequence length="47" mass="5526">MACLMSVLRKPASMKTRLTRGSSRMARRRWERSTLTAVGEWAVVDWW</sequence>
<proteinExistence type="predicted"/>
<protein>
    <submittedName>
        <fullName evidence="1">Uncharacterized protein</fullName>
    </submittedName>
</protein>
<reference evidence="1" key="1">
    <citation type="submission" date="2014-09" db="EMBL/GenBank/DDBJ databases">
        <authorList>
            <person name="Magalhaes I.L.F."/>
            <person name="Oliveira U."/>
            <person name="Santos F.R."/>
            <person name="Vidigal T.H.D.A."/>
            <person name="Brescovit A.D."/>
            <person name="Santos A.J."/>
        </authorList>
    </citation>
    <scope>NUCLEOTIDE SEQUENCE</scope>
    <source>
        <tissue evidence="1">Shoot tissue taken approximately 20 cm above the soil surface</tissue>
    </source>
</reference>
<organism evidence="1">
    <name type="scientific">Arundo donax</name>
    <name type="common">Giant reed</name>
    <name type="synonym">Donax arundinaceus</name>
    <dbReference type="NCBI Taxonomy" id="35708"/>
    <lineage>
        <taxon>Eukaryota</taxon>
        <taxon>Viridiplantae</taxon>
        <taxon>Streptophyta</taxon>
        <taxon>Embryophyta</taxon>
        <taxon>Tracheophyta</taxon>
        <taxon>Spermatophyta</taxon>
        <taxon>Magnoliopsida</taxon>
        <taxon>Liliopsida</taxon>
        <taxon>Poales</taxon>
        <taxon>Poaceae</taxon>
        <taxon>PACMAD clade</taxon>
        <taxon>Arundinoideae</taxon>
        <taxon>Arundineae</taxon>
        <taxon>Arundo</taxon>
    </lineage>
</organism>
<dbReference type="EMBL" id="GBRH01198595">
    <property type="protein sequence ID" value="JAD99300.1"/>
    <property type="molecule type" value="Transcribed_RNA"/>
</dbReference>
<name>A0A0A9EN54_ARUDO</name>
<evidence type="ECO:0000313" key="1">
    <source>
        <dbReference type="EMBL" id="JAD99300.1"/>
    </source>
</evidence>
<accession>A0A0A9EN54</accession>
<dbReference type="AlphaFoldDB" id="A0A0A9EN54"/>
<reference evidence="1" key="2">
    <citation type="journal article" date="2015" name="Data Brief">
        <title>Shoot transcriptome of the giant reed, Arundo donax.</title>
        <authorList>
            <person name="Barrero R.A."/>
            <person name="Guerrero F.D."/>
            <person name="Moolhuijzen P."/>
            <person name="Goolsby J.A."/>
            <person name="Tidwell J."/>
            <person name="Bellgard S.E."/>
            <person name="Bellgard M.I."/>
        </authorList>
    </citation>
    <scope>NUCLEOTIDE SEQUENCE</scope>
    <source>
        <tissue evidence="1">Shoot tissue taken approximately 20 cm above the soil surface</tissue>
    </source>
</reference>